<protein>
    <submittedName>
        <fullName evidence="1">Uncharacterized protein</fullName>
    </submittedName>
</protein>
<dbReference type="AlphaFoldDB" id="A0A1W1CIF5"/>
<evidence type="ECO:0000313" key="1">
    <source>
        <dbReference type="EMBL" id="SFV65451.1"/>
    </source>
</evidence>
<sequence length="284" mass="32634">MHPIYKNKENNEVRKTILSLVDEAGVDEVVSAMCAKVEKEKQASIFGKDSLYRAILGQVRSFLIDRAIAENGHILIKVDKDEWSSPQSRKTMQKLDLNNFEFPFVAGSILFGDENELVCFCVEKSKDGTTTLSVYKDTEYGVLFVFTKGGLLLKDSLDNNNISRDNKDMIYDVVSILLYIATFKKKLIIKDGRRPKMKGSKRKSIPKHSVHNIVLNQTVIARQSSTKKEHNKSDKYWLVRGHWRNQYHPKSGVHKPKWIDPHFRGCGKDMVEKVYKIKENNNGR</sequence>
<organism evidence="1">
    <name type="scientific">hydrothermal vent metagenome</name>
    <dbReference type="NCBI Taxonomy" id="652676"/>
    <lineage>
        <taxon>unclassified sequences</taxon>
        <taxon>metagenomes</taxon>
        <taxon>ecological metagenomes</taxon>
    </lineage>
</organism>
<accession>A0A1W1CIF5</accession>
<dbReference type="EMBL" id="FPHM01000094">
    <property type="protein sequence ID" value="SFV65451.1"/>
    <property type="molecule type" value="Genomic_DNA"/>
</dbReference>
<gene>
    <name evidence="1" type="ORF">MNB_SV-13-991</name>
</gene>
<name>A0A1W1CIF5_9ZZZZ</name>
<reference evidence="1" key="1">
    <citation type="submission" date="2016-10" db="EMBL/GenBank/DDBJ databases">
        <authorList>
            <person name="de Groot N.N."/>
        </authorList>
    </citation>
    <scope>NUCLEOTIDE SEQUENCE</scope>
</reference>
<proteinExistence type="predicted"/>